<dbReference type="PANTHER" id="PTHR30612">
    <property type="entry name" value="SECA INNER MEMBRANE COMPONENT OF SEC PROTEIN SECRETION SYSTEM"/>
    <property type="match status" value="1"/>
</dbReference>
<evidence type="ECO:0000256" key="7">
    <source>
        <dbReference type="ARBA" id="ARBA00023010"/>
    </source>
</evidence>
<evidence type="ECO:0000256" key="4">
    <source>
        <dbReference type="ARBA" id="ARBA00022840"/>
    </source>
</evidence>
<dbReference type="GO" id="GO:0031522">
    <property type="term" value="C:cell envelope Sec protein transport complex"/>
    <property type="evidence" value="ECO:0007669"/>
    <property type="project" value="TreeGrafter"/>
</dbReference>
<dbReference type="GO" id="GO:0065002">
    <property type="term" value="P:intracellular protein transmembrane transport"/>
    <property type="evidence" value="ECO:0007669"/>
    <property type="project" value="UniProtKB-UniRule"/>
</dbReference>
<keyword evidence="2 9" id="KW-1003">Cell membrane</keyword>
<dbReference type="Gene3D" id="3.40.50.300">
    <property type="entry name" value="P-loop containing nucleotide triphosphate hydrolases"/>
    <property type="match status" value="2"/>
</dbReference>
<dbReference type="GO" id="GO:0005886">
    <property type="term" value="C:plasma membrane"/>
    <property type="evidence" value="ECO:0007669"/>
    <property type="project" value="UniProtKB-SubCell"/>
</dbReference>
<keyword evidence="6 9" id="KW-1278">Translocase</keyword>
<feature type="domain" description="SecA family profile" evidence="10">
    <location>
        <begin position="1"/>
        <end position="583"/>
    </location>
</feature>
<dbReference type="SUPFAM" id="SSF52540">
    <property type="entry name" value="P-loop containing nucleoside triphosphate hydrolases"/>
    <property type="match status" value="2"/>
</dbReference>
<feature type="binding site" evidence="9">
    <location>
        <position position="68"/>
    </location>
    <ligand>
        <name>ATP</name>
        <dbReference type="ChEBI" id="CHEBI:30616"/>
    </ligand>
</feature>
<dbReference type="InterPro" id="IPR014018">
    <property type="entry name" value="SecA_motor_DEAD"/>
</dbReference>
<comment type="subunit">
    <text evidence="9">Monomer and homodimer. Part of the essential Sec protein translocation apparatus which comprises SecA, SecYEG and auxiliary proteins SecDF-YajC and YidC.</text>
</comment>
<dbReference type="OrthoDB" id="9805579at2"/>
<keyword evidence="1 9" id="KW-0813">Transport</keyword>
<reference evidence="11 12" key="1">
    <citation type="journal article" date="2017" name="ISME J.">
        <title>Tremblaya phenacola PPER: an evolutionary beta-gammaproteobacterium collage.</title>
        <authorList>
            <person name="Gil R."/>
            <person name="Vargas-Chavez C."/>
            <person name="Lopez-Madrigal S."/>
            <person name="Santos-Garcia D."/>
            <person name="Latorre A."/>
            <person name="Moya A."/>
        </authorList>
    </citation>
    <scope>NUCLEOTIDE SEQUENCE [LARGE SCALE GENOMIC DNA]</scope>
    <source>
        <strain evidence="11 12">PPER</strain>
    </source>
</reference>
<dbReference type="GO" id="GO:0043952">
    <property type="term" value="P:protein transport by the Sec complex"/>
    <property type="evidence" value="ECO:0007669"/>
    <property type="project" value="TreeGrafter"/>
</dbReference>
<evidence type="ECO:0000256" key="6">
    <source>
        <dbReference type="ARBA" id="ARBA00022967"/>
    </source>
</evidence>
<dbReference type="Gene3D" id="3.90.1440.10">
    <property type="entry name" value="SecA, preprotein cross-linking domain"/>
    <property type="match status" value="1"/>
</dbReference>
<gene>
    <name evidence="9 11" type="primary">secA</name>
    <name evidence="11" type="ORF">TPPER_00069</name>
</gene>
<dbReference type="InterPro" id="IPR011115">
    <property type="entry name" value="SecA_DEAD"/>
</dbReference>
<dbReference type="EMBL" id="MKGN01000007">
    <property type="protein sequence ID" value="PHN16327.1"/>
    <property type="molecule type" value="Genomic_DNA"/>
</dbReference>
<dbReference type="InterPro" id="IPR036266">
    <property type="entry name" value="SecA_Wing/Scaffold_sf"/>
</dbReference>
<dbReference type="GO" id="GO:0005524">
    <property type="term" value="F:ATP binding"/>
    <property type="evidence" value="ECO:0007669"/>
    <property type="project" value="UniProtKB-UniRule"/>
</dbReference>
<dbReference type="Pfam" id="PF07517">
    <property type="entry name" value="SecA_DEAD"/>
    <property type="match status" value="1"/>
</dbReference>
<feature type="binding site" evidence="9">
    <location>
        <begin position="86"/>
        <end position="90"/>
    </location>
    <ligand>
        <name>ATP</name>
        <dbReference type="ChEBI" id="CHEBI:30616"/>
    </ligand>
</feature>
<dbReference type="SMART" id="SM00958">
    <property type="entry name" value="SecA_PP_bind"/>
    <property type="match status" value="1"/>
</dbReference>
<dbReference type="GO" id="GO:0006605">
    <property type="term" value="P:protein targeting"/>
    <property type="evidence" value="ECO:0007669"/>
    <property type="project" value="UniProtKB-UniRule"/>
</dbReference>
<evidence type="ECO:0000256" key="1">
    <source>
        <dbReference type="ARBA" id="ARBA00022448"/>
    </source>
</evidence>
<dbReference type="PANTHER" id="PTHR30612:SF0">
    <property type="entry name" value="CHLOROPLAST PROTEIN-TRANSPORTING ATPASE"/>
    <property type="match status" value="1"/>
</dbReference>
<dbReference type="GO" id="GO:0008564">
    <property type="term" value="F:protein-exporting ATPase activity"/>
    <property type="evidence" value="ECO:0007669"/>
    <property type="project" value="UniProtKB-EC"/>
</dbReference>
<dbReference type="AlphaFoldDB" id="A0A2G0V788"/>
<dbReference type="InterPro" id="IPR036670">
    <property type="entry name" value="SecA_X-link_sf"/>
</dbReference>
<keyword evidence="5 9" id="KW-0653">Protein transport</keyword>
<dbReference type="InterPro" id="IPR027417">
    <property type="entry name" value="P-loop_NTPase"/>
</dbReference>
<organism evidence="11 12">
    <name type="scientific">Candidatus Tremblayella phenacoccinincola</name>
    <dbReference type="NCBI Taxonomy" id="1010676"/>
    <lineage>
        <taxon>Bacteria</taxon>
        <taxon>Pseudomonadati</taxon>
        <taxon>Pseudomonadota</taxon>
        <taxon>Betaproteobacteria</taxon>
        <taxon>Candidatus Tremblayella</taxon>
    </lineage>
</organism>
<comment type="similarity">
    <text evidence="9">Belongs to the SecA family.</text>
</comment>
<dbReference type="SUPFAM" id="SSF81767">
    <property type="entry name" value="Pre-protein crosslinking domain of SecA"/>
    <property type="match status" value="1"/>
</dbReference>
<proteinExistence type="inferred from homology"/>
<evidence type="ECO:0000259" key="10">
    <source>
        <dbReference type="PROSITE" id="PS51196"/>
    </source>
</evidence>
<dbReference type="PRINTS" id="PR00906">
    <property type="entry name" value="SECA"/>
</dbReference>
<name>A0A2G0V788_9PROT</name>
<dbReference type="EC" id="7.4.2.8" evidence="9"/>
<comment type="catalytic activity">
    <reaction evidence="9">
        <text>ATP + H2O + cellular proteinSide 1 = ADP + phosphate + cellular proteinSide 2.</text>
        <dbReference type="EC" id="7.4.2.8"/>
    </reaction>
</comment>
<keyword evidence="12" id="KW-1185">Reference proteome</keyword>
<evidence type="ECO:0000256" key="5">
    <source>
        <dbReference type="ARBA" id="ARBA00022927"/>
    </source>
</evidence>
<keyword evidence="9" id="KW-0963">Cytoplasm</keyword>
<evidence type="ECO:0000313" key="12">
    <source>
        <dbReference type="Proteomes" id="UP000222818"/>
    </source>
</evidence>
<protein>
    <recommendedName>
        <fullName evidence="9">Protein translocase subunit SecA</fullName>
        <ecNumber evidence="9">7.4.2.8</ecNumber>
    </recommendedName>
</protein>
<dbReference type="InterPro" id="IPR011130">
    <property type="entry name" value="SecA_preprotein_X-link_dom"/>
</dbReference>
<accession>A0A2G0V788</accession>
<dbReference type="InterPro" id="IPR044722">
    <property type="entry name" value="SecA_SF2_C"/>
</dbReference>
<keyword evidence="3 9" id="KW-0547">Nucleotide-binding</keyword>
<evidence type="ECO:0000256" key="3">
    <source>
        <dbReference type="ARBA" id="ARBA00022741"/>
    </source>
</evidence>
<keyword evidence="7 9" id="KW-0811">Translocation</keyword>
<evidence type="ECO:0000256" key="8">
    <source>
        <dbReference type="ARBA" id="ARBA00023136"/>
    </source>
</evidence>
<keyword evidence="4 9" id="KW-0067">ATP-binding</keyword>
<dbReference type="PROSITE" id="PS51196">
    <property type="entry name" value="SECA_MOTOR_DEAD"/>
    <property type="match status" value="1"/>
</dbReference>
<comment type="function">
    <text evidence="9">Part of the Sec protein translocase complex. Interacts with the SecYEG preprotein conducting channel. Has a central role in coupling the hydrolysis of ATP to the transfer of proteins into and across the cell membrane, serving both as a receptor for the preprotein-SecB complex and as an ATP-driven molecular motor driving the stepwise translocation of polypeptide chains across the membrane.</text>
</comment>
<dbReference type="HAMAP" id="MF_01382">
    <property type="entry name" value="SecA"/>
    <property type="match status" value="1"/>
</dbReference>
<evidence type="ECO:0000256" key="9">
    <source>
        <dbReference type="HAMAP-Rule" id="MF_01382"/>
    </source>
</evidence>
<feature type="binding site" evidence="9">
    <location>
        <position position="490"/>
    </location>
    <ligand>
        <name>ATP</name>
        <dbReference type="ChEBI" id="CHEBI:30616"/>
    </ligand>
</feature>
<evidence type="ECO:0000313" key="11">
    <source>
        <dbReference type="EMBL" id="PHN16327.1"/>
    </source>
</evidence>
<comment type="subcellular location">
    <subcellularLocation>
        <location evidence="9">Cell membrane</location>
        <topology evidence="9">Peripheral membrane protein</topology>
        <orientation evidence="9">Cytoplasmic side</orientation>
    </subcellularLocation>
    <subcellularLocation>
        <location evidence="9">Cytoplasm</location>
    </subcellularLocation>
    <text evidence="9">Distribution is 50-50.</text>
</comment>
<comment type="caution">
    <text evidence="11">The sequence shown here is derived from an EMBL/GenBank/DDBJ whole genome shotgun (WGS) entry which is preliminary data.</text>
</comment>
<dbReference type="Pfam" id="PF01043">
    <property type="entry name" value="SecA_PP_bind"/>
    <property type="match status" value="1"/>
</dbReference>
<evidence type="ECO:0000256" key="2">
    <source>
        <dbReference type="ARBA" id="ARBA00022475"/>
    </source>
</evidence>
<dbReference type="Proteomes" id="UP000222818">
    <property type="component" value="Unassembled WGS sequence"/>
</dbReference>
<dbReference type="GO" id="GO:0017038">
    <property type="term" value="P:protein import"/>
    <property type="evidence" value="ECO:0007669"/>
    <property type="project" value="InterPro"/>
</dbReference>
<dbReference type="GO" id="GO:0005829">
    <property type="term" value="C:cytosol"/>
    <property type="evidence" value="ECO:0007669"/>
    <property type="project" value="TreeGrafter"/>
</dbReference>
<dbReference type="SUPFAM" id="SSF81886">
    <property type="entry name" value="Helical scaffold and wing domains of SecA"/>
    <property type="match status" value="1"/>
</dbReference>
<dbReference type="Pfam" id="PF21090">
    <property type="entry name" value="P-loop_SecA"/>
    <property type="match status" value="2"/>
</dbReference>
<keyword evidence="8 9" id="KW-0472">Membrane</keyword>
<dbReference type="InterPro" id="IPR000185">
    <property type="entry name" value="SecA"/>
</dbReference>
<dbReference type="RefSeq" id="WP_099336811.1">
    <property type="nucleotide sequence ID" value="NZ_MKGN01000007.1"/>
</dbReference>
<dbReference type="SMART" id="SM00957">
    <property type="entry name" value="SecA_DEAD"/>
    <property type="match status" value="1"/>
</dbReference>
<sequence>MLKEYTTRILGLGSYFKYLKGIAFKLKTNVLKLHLKSNVSFNKALPYAFGLFKETCCRLIGFKLHDTQLLGGLALCSGKAVEMKTGEGKTLAVAVASFACSLFNSGVLIVVPSDHLTKRDSVLTQIVFEYLGTSVGKAVANLANSSKRTTYNSDITYVSFSEHIFDYIQDHMVYKNQEYVQRRKQACSIVIVDEVDSILIDEAGTPFIASTSNYRTSLYTYVNKLIKLYVFETNKAFPSRNLYYSNQPKQLHLTELGFIKTESLLVNANLIRTGKQLYTSKSYLLITMMCVMLKTYKTVSKDRDYIIRNGEAIIIANLTGRLLPNKRWSNGIHLAVEAKEGIKARKDSQAISQVVLQPYFRMYSRLSGITGTANETQELKNLYNLKTVVIPTNSPQGRVDEPDRIYMSPRDRSIAVIRDIQSCYKRGQPALVGTQSVEQSEGTSVMLSYIGFPHEILNAKSQLLEPIVVANAGIPNKLSITTCIACRGTDILLGGLLYFDHNQPKDQIYIKSKRLGGLRVIGIGRHNLRKPEVQLIGRSGRQGDVGTSCFYVSLKDRQLNRLLVNPESKLAQAKFAQAIETIQKRTQAKSLYQKTQLANFNNILDFQRLTLHKLRRKLTSKSQSEAFALKTKKWPVKCYIYSPKQFLKVLSLTLFKGTVYSISWFRFLVNLNHLACIEVSGLQKRKELEKCLLLGSIDSIWTNHLRFLNSVLWSINLSFQPFNKAHKQYIQNTLNLLKRMVAYLVLDVLCLSEVGSLAT</sequence>